<name>B8JGN5_ANAD2</name>
<dbReference type="AlphaFoldDB" id="B8JGN5"/>
<dbReference type="InterPro" id="IPR036869">
    <property type="entry name" value="J_dom_sf"/>
</dbReference>
<dbReference type="EMBL" id="CP001359">
    <property type="protein sequence ID" value="ACL64706.1"/>
    <property type="molecule type" value="Genomic_DNA"/>
</dbReference>
<dbReference type="SMART" id="SM00271">
    <property type="entry name" value="DnaJ"/>
    <property type="match status" value="1"/>
</dbReference>
<dbReference type="PRINTS" id="PR00625">
    <property type="entry name" value="JDOMAIN"/>
</dbReference>
<dbReference type="PANTHER" id="PTHR44873:SF1">
    <property type="entry name" value="DNAJ HOMOLOG SUBFAMILY C MEMBER 30, MITOCHONDRIAL"/>
    <property type="match status" value="1"/>
</dbReference>
<dbReference type="Proteomes" id="UP000007089">
    <property type="component" value="Chromosome"/>
</dbReference>
<dbReference type="PANTHER" id="PTHR44873">
    <property type="entry name" value="DNAJ HOMOLOG SUBFAMILY C MEMBER 30, MITOCHONDRIAL"/>
    <property type="match status" value="1"/>
</dbReference>
<protein>
    <submittedName>
        <fullName evidence="2">Heat shock protein DnaJ domain protein</fullName>
    </submittedName>
</protein>
<dbReference type="HOGENOM" id="CLU_089959_0_0_7"/>
<accession>B8JGN5</accession>
<sequence>MDAQFLIEVETLAAALDQLDYYGVLKIPATATPPEIKAAYYRESRTFHPDRYAAVPSAEVRDLVGRIYRRVNEAYTVLRDDRKRTRYLADISGPDRERKLRFTEADEAAVKEEQKKKIEEQFGQTPNGRKFYTAALTEMQAGRWDAAERALKSALMYEPANGRFKEQLALVAAEAEKLRPKGDYRIK</sequence>
<organism evidence="2 3">
    <name type="scientific">Anaeromyxobacter dehalogenans (strain ATCC BAA-258 / DSM 21875 / 2CP-1)</name>
    <dbReference type="NCBI Taxonomy" id="455488"/>
    <lineage>
        <taxon>Bacteria</taxon>
        <taxon>Pseudomonadati</taxon>
        <taxon>Myxococcota</taxon>
        <taxon>Myxococcia</taxon>
        <taxon>Myxococcales</taxon>
        <taxon>Cystobacterineae</taxon>
        <taxon>Anaeromyxobacteraceae</taxon>
        <taxon>Anaeromyxobacter</taxon>
    </lineage>
</organism>
<evidence type="ECO:0000313" key="3">
    <source>
        <dbReference type="Proteomes" id="UP000007089"/>
    </source>
</evidence>
<dbReference type="Gene3D" id="1.10.287.110">
    <property type="entry name" value="DnaJ domain"/>
    <property type="match status" value="1"/>
</dbReference>
<dbReference type="RefSeq" id="WP_012632676.1">
    <property type="nucleotide sequence ID" value="NC_011891.1"/>
</dbReference>
<keyword evidence="2" id="KW-0346">Stress response</keyword>
<dbReference type="Pfam" id="PF00226">
    <property type="entry name" value="DnaJ"/>
    <property type="match status" value="1"/>
</dbReference>
<dbReference type="PROSITE" id="PS50076">
    <property type="entry name" value="DNAJ_2"/>
    <property type="match status" value="1"/>
</dbReference>
<dbReference type="CDD" id="cd06257">
    <property type="entry name" value="DnaJ"/>
    <property type="match status" value="1"/>
</dbReference>
<dbReference type="InterPro" id="IPR053025">
    <property type="entry name" value="Mito_ATP_Synthase-Asso"/>
</dbReference>
<dbReference type="SUPFAM" id="SSF46565">
    <property type="entry name" value="Chaperone J-domain"/>
    <property type="match status" value="1"/>
</dbReference>
<dbReference type="InterPro" id="IPR001623">
    <property type="entry name" value="DnaJ_domain"/>
</dbReference>
<feature type="domain" description="J" evidence="1">
    <location>
        <begin position="20"/>
        <end position="93"/>
    </location>
</feature>
<evidence type="ECO:0000313" key="2">
    <source>
        <dbReference type="EMBL" id="ACL64706.1"/>
    </source>
</evidence>
<dbReference type="KEGG" id="acp:A2cp1_1362"/>
<reference evidence="2" key="1">
    <citation type="submission" date="2009-01" db="EMBL/GenBank/DDBJ databases">
        <title>Complete sequence of Anaeromyxobacter dehalogenans 2CP-1.</title>
        <authorList>
            <consortium name="US DOE Joint Genome Institute"/>
            <person name="Lucas S."/>
            <person name="Copeland A."/>
            <person name="Lapidus A."/>
            <person name="Glavina del Rio T."/>
            <person name="Dalin E."/>
            <person name="Tice H."/>
            <person name="Bruce D."/>
            <person name="Goodwin L."/>
            <person name="Pitluck S."/>
            <person name="Saunders E."/>
            <person name="Brettin T."/>
            <person name="Detter J.C."/>
            <person name="Han C."/>
            <person name="Larimer F."/>
            <person name="Land M."/>
            <person name="Hauser L."/>
            <person name="Kyrpides N."/>
            <person name="Ovchinnikova G."/>
            <person name="Beliaev A.S."/>
            <person name="Richardson P."/>
        </authorList>
    </citation>
    <scope>NUCLEOTIDE SEQUENCE</scope>
    <source>
        <strain evidence="2">2CP-1</strain>
    </source>
</reference>
<gene>
    <name evidence="2" type="ordered locus">A2cp1_1362</name>
</gene>
<proteinExistence type="predicted"/>
<evidence type="ECO:0000259" key="1">
    <source>
        <dbReference type="PROSITE" id="PS50076"/>
    </source>
</evidence>
<keyword evidence="3" id="KW-1185">Reference proteome</keyword>